<keyword evidence="2" id="KW-1185">Reference proteome</keyword>
<reference evidence="1 2" key="1">
    <citation type="submission" date="2021-07" db="EMBL/GenBank/DDBJ databases">
        <title>The Aristolochia fimbriata genome: insights into angiosperm evolution, floral development and chemical biosynthesis.</title>
        <authorList>
            <person name="Jiao Y."/>
        </authorList>
    </citation>
    <scope>NUCLEOTIDE SEQUENCE [LARGE SCALE GENOMIC DNA]</scope>
    <source>
        <strain evidence="1">IBCAS-2021</strain>
        <tissue evidence="1">Leaf</tissue>
    </source>
</reference>
<sequence length="116" mass="12925">MSLICGTKLGDSTPGFSLARLGMEYYWYSISWAPSLATLFAGHRKGAQTNLFNPVDVLAQTPFQENTDLQQHLIRSIEKEATGNDGLVLVNPLLHIRKGVIRLTGPPDFKDEDYFV</sequence>
<name>A0AAV7ETE7_ARIFI</name>
<proteinExistence type="predicted"/>
<dbReference type="AlphaFoldDB" id="A0AAV7ETE7"/>
<gene>
    <name evidence="1" type="ORF">H6P81_010851</name>
</gene>
<protein>
    <submittedName>
        <fullName evidence="1">Uncharacterized protein</fullName>
    </submittedName>
</protein>
<accession>A0AAV7ETE7</accession>
<evidence type="ECO:0000313" key="2">
    <source>
        <dbReference type="Proteomes" id="UP000825729"/>
    </source>
</evidence>
<comment type="caution">
    <text evidence="1">The sequence shown here is derived from an EMBL/GenBank/DDBJ whole genome shotgun (WGS) entry which is preliminary data.</text>
</comment>
<organism evidence="1 2">
    <name type="scientific">Aristolochia fimbriata</name>
    <name type="common">White veined hardy Dutchman's pipe vine</name>
    <dbReference type="NCBI Taxonomy" id="158543"/>
    <lineage>
        <taxon>Eukaryota</taxon>
        <taxon>Viridiplantae</taxon>
        <taxon>Streptophyta</taxon>
        <taxon>Embryophyta</taxon>
        <taxon>Tracheophyta</taxon>
        <taxon>Spermatophyta</taxon>
        <taxon>Magnoliopsida</taxon>
        <taxon>Magnoliidae</taxon>
        <taxon>Piperales</taxon>
        <taxon>Aristolochiaceae</taxon>
        <taxon>Aristolochia</taxon>
    </lineage>
</organism>
<evidence type="ECO:0000313" key="1">
    <source>
        <dbReference type="EMBL" id="KAG9450886.1"/>
    </source>
</evidence>
<dbReference type="Proteomes" id="UP000825729">
    <property type="component" value="Unassembled WGS sequence"/>
</dbReference>
<dbReference type="EMBL" id="JAINDJ010000004">
    <property type="protein sequence ID" value="KAG9450886.1"/>
    <property type="molecule type" value="Genomic_DNA"/>
</dbReference>